<name>A0A345PKD7_9BACI</name>
<dbReference type="InterPro" id="IPR053158">
    <property type="entry name" value="CapK_Type1_Caps_Biosynth"/>
</dbReference>
<dbReference type="Proteomes" id="UP000253908">
    <property type="component" value="Chromosome"/>
</dbReference>
<dbReference type="RefSeq" id="WP_114917752.1">
    <property type="nucleotide sequence ID" value="NZ_CP024848.1"/>
</dbReference>
<dbReference type="AlphaFoldDB" id="A0A345PKD7"/>
<dbReference type="SUPFAM" id="SSF56801">
    <property type="entry name" value="Acetyl-CoA synthetase-like"/>
    <property type="match status" value="1"/>
</dbReference>
<dbReference type="OrthoDB" id="580775at2"/>
<reference evidence="2" key="1">
    <citation type="submission" date="2017-11" db="EMBL/GenBank/DDBJ databases">
        <authorList>
            <person name="Zhu W."/>
        </authorList>
    </citation>
    <scope>NUCLEOTIDE SEQUENCE [LARGE SCALE GENOMIC DNA]</scope>
    <source>
        <strain evidence="2">160</strain>
    </source>
</reference>
<accession>A0A345PKD7</accession>
<dbReference type="KEGG" id="ocn:CUC15_16670"/>
<protein>
    <recommendedName>
        <fullName evidence="3">CapK protein</fullName>
    </recommendedName>
</protein>
<proteinExistence type="predicted"/>
<dbReference type="InterPro" id="IPR042099">
    <property type="entry name" value="ANL_N_sf"/>
</dbReference>
<dbReference type="PANTHER" id="PTHR36932">
    <property type="entry name" value="CAPSULAR POLYSACCHARIDE BIOSYNTHESIS PROTEIN"/>
    <property type="match status" value="1"/>
</dbReference>
<gene>
    <name evidence="1" type="ORF">CUC15_16670</name>
</gene>
<keyword evidence="2" id="KW-1185">Reference proteome</keyword>
<dbReference type="PANTHER" id="PTHR36932:SF1">
    <property type="entry name" value="CAPSULAR POLYSACCHARIDE BIOSYNTHESIS PROTEIN"/>
    <property type="match status" value="1"/>
</dbReference>
<evidence type="ECO:0000313" key="1">
    <source>
        <dbReference type="EMBL" id="AXI10467.1"/>
    </source>
</evidence>
<evidence type="ECO:0008006" key="3">
    <source>
        <dbReference type="Google" id="ProtNLM"/>
    </source>
</evidence>
<organism evidence="1 2">
    <name type="scientific">Oceanobacillus zhaokaii</name>
    <dbReference type="NCBI Taxonomy" id="2052660"/>
    <lineage>
        <taxon>Bacteria</taxon>
        <taxon>Bacillati</taxon>
        <taxon>Bacillota</taxon>
        <taxon>Bacilli</taxon>
        <taxon>Bacillales</taxon>
        <taxon>Bacillaceae</taxon>
        <taxon>Oceanobacillus</taxon>
    </lineage>
</organism>
<evidence type="ECO:0000313" key="2">
    <source>
        <dbReference type="Proteomes" id="UP000253908"/>
    </source>
</evidence>
<sequence>MSIDDLFMKTPTPVQNVMLSLYGYMRRKKRFNKYFYDKLEKLEASQYFSVENMNNISLQKIKEIVIHSYETVPFYKRLYDKNGIDVYKIQNLEDFNRIPTISKDDIKNNTDDFISSKYNKKSLLKFTTSGSTGKPLALFKPTAYHPTENAIVWRQRRWANVNYDDNLLSIAGRSFVKNNSKDKLWRYNYADNQMLVSSYHISKNTIENLYNAIVKFRPRYVQGYPSSIALLSNYLIENNLKINGVKAIFTSSETLFPNQREVIERAFGAKILDYYGNGENVSSAVQCEYGTYHLNNEYSYTEITKENSIIGTNLYNYAMPLIRYETGDSAEISKHTCACGRNLPVIKNLNGRTGTNYVSTLDGRKIANFNKIIINIKKAKEIQIHQKENYELVINIVPREEFNKKDREDIINNIKDYLGNDMSVVLNFTSTIPRSKSGKFIPVISEVK</sequence>
<dbReference type="Gene3D" id="3.40.50.12780">
    <property type="entry name" value="N-terminal domain of ligase-like"/>
    <property type="match status" value="1"/>
</dbReference>
<dbReference type="EMBL" id="CP024848">
    <property type="protein sequence ID" value="AXI10467.1"/>
    <property type="molecule type" value="Genomic_DNA"/>
</dbReference>